<dbReference type="AlphaFoldDB" id="A0AA42J0S3"/>
<evidence type="ECO:0000313" key="1">
    <source>
        <dbReference type="EMBL" id="MDA3731416.1"/>
    </source>
</evidence>
<evidence type="ECO:0000313" key="2">
    <source>
        <dbReference type="Proteomes" id="UP001169242"/>
    </source>
</evidence>
<comment type="caution">
    <text evidence="1">The sequence shown here is derived from an EMBL/GenBank/DDBJ whole genome shotgun (WGS) entry which is preliminary data.</text>
</comment>
<gene>
    <name evidence="1" type="ORF">PBV87_07995</name>
</gene>
<dbReference type="RefSeq" id="WP_271011801.1">
    <property type="nucleotide sequence ID" value="NZ_JAQIFT010000033.1"/>
</dbReference>
<sequence length="504" mass="58378">MDDRANSLLKDKTVNLDKLNYLAKRLDSFDTKEMTTFYAVAYGEKLDNIDSLINLTFNTHCASVVSDFSNLESIGKDMYLNEQGATTIEELERLDGESYFKKVLVDNQSPMVTPYGIVYRNKNQYEQVFDGVHFPEYHWKENFGTATIHYNGEQEYLYFPFEETELKKALERLGAEDIKGCEIELDCEILTHKILASITEGEPVQEKMQNIIAFSKRFNEIGIREKPHLDFLVEHLNPKTEKDLNIIMDSMYEFEVFHGIRSAEEYGRYMICDSGHFEYDDNLFDYINFEKYGAHRLAIENGAFVDDGYILYHGYNMELGEMLEEIGIEVEPQETHVLKLYMPLKGSTYYDENDYGDLYQTDYEMEVYPEELAEYEDAISEALEKNSLPEEKERGLMKYYDSADSVNAKVKRYDFSVENVGGKLMGVATLQLNTPLDDNELEKIKWEISGQASDGWGEGFEQREINCNGKEIYVSFWQSKNWSLQTAEELGIDTPKQELTMGGM</sequence>
<protein>
    <submittedName>
        <fullName evidence="1">Antirestriction protein ArdA</fullName>
    </submittedName>
</protein>
<dbReference type="EMBL" id="JAQIFT010000033">
    <property type="protein sequence ID" value="MDA3731416.1"/>
    <property type="molecule type" value="Genomic_DNA"/>
</dbReference>
<accession>A0AA42J0S3</accession>
<dbReference type="Proteomes" id="UP001169242">
    <property type="component" value="Unassembled WGS sequence"/>
</dbReference>
<dbReference type="InterPro" id="IPR041893">
    <property type="entry name" value="ArdA_dom3"/>
</dbReference>
<name>A0AA42J0S3_9FIRM</name>
<reference evidence="1" key="1">
    <citation type="journal article" date="2023" name="Int. J. Syst. Evol. Microbiol.">
        <title>&lt;i&gt;Holtiella tumoricola&lt;/i&gt; gen. nov. sp. nov., isolated from a human clinical sample.</title>
        <authorList>
            <person name="Allen-Vercoe E."/>
            <person name="Daigneault M.C."/>
            <person name="Vancuren S.J."/>
            <person name="Cochrane K."/>
            <person name="O'Neal L.L."/>
            <person name="Sankaranarayanan K."/>
            <person name="Lawson P.A."/>
        </authorList>
    </citation>
    <scope>NUCLEOTIDE SEQUENCE</scope>
    <source>
        <strain evidence="1">CC70A</strain>
    </source>
</reference>
<keyword evidence="2" id="KW-1185">Reference proteome</keyword>
<organism evidence="1 2">
    <name type="scientific">Holtiella tumoricola</name>
    <dbReference type="NCBI Taxonomy" id="3018743"/>
    <lineage>
        <taxon>Bacteria</taxon>
        <taxon>Bacillati</taxon>
        <taxon>Bacillota</taxon>
        <taxon>Clostridia</taxon>
        <taxon>Lachnospirales</taxon>
        <taxon>Cellulosilyticaceae</taxon>
        <taxon>Holtiella</taxon>
    </lineage>
</organism>
<dbReference type="Gene3D" id="1.10.10.1190">
    <property type="entry name" value="Antirestriction protein ArdA, domain 3"/>
    <property type="match status" value="1"/>
</dbReference>
<proteinExistence type="predicted"/>